<feature type="compositionally biased region" description="Low complexity" evidence="2">
    <location>
        <begin position="396"/>
        <end position="429"/>
    </location>
</feature>
<dbReference type="PANTHER" id="PTHR45615">
    <property type="entry name" value="MYOSIN HEAVY CHAIN, NON-MUSCLE"/>
    <property type="match status" value="1"/>
</dbReference>
<feature type="compositionally biased region" description="Polar residues" evidence="2">
    <location>
        <begin position="239"/>
        <end position="250"/>
    </location>
</feature>
<feature type="compositionally biased region" description="Basic and acidic residues" evidence="2">
    <location>
        <begin position="732"/>
        <end position="743"/>
    </location>
</feature>
<protein>
    <submittedName>
        <fullName evidence="3">Uncharacterized protein</fullName>
    </submittedName>
</protein>
<evidence type="ECO:0000256" key="2">
    <source>
        <dbReference type="SAM" id="MobiDB-lite"/>
    </source>
</evidence>
<evidence type="ECO:0000313" key="3">
    <source>
        <dbReference type="EMBL" id="KAK4197074.1"/>
    </source>
</evidence>
<dbReference type="EMBL" id="MU863970">
    <property type="protein sequence ID" value="KAK4197074.1"/>
    <property type="molecule type" value="Genomic_DNA"/>
</dbReference>
<comment type="caution">
    <text evidence="3">The sequence shown here is derived from an EMBL/GenBank/DDBJ whole genome shotgun (WGS) entry which is preliminary data.</text>
</comment>
<feature type="coiled-coil region" evidence="1">
    <location>
        <begin position="520"/>
        <end position="620"/>
    </location>
</feature>
<reference evidence="3" key="1">
    <citation type="journal article" date="2023" name="Mol. Phylogenet. Evol.">
        <title>Genome-scale phylogeny and comparative genomics of the fungal order Sordariales.</title>
        <authorList>
            <person name="Hensen N."/>
            <person name="Bonometti L."/>
            <person name="Westerberg I."/>
            <person name="Brannstrom I.O."/>
            <person name="Guillou S."/>
            <person name="Cros-Aarteil S."/>
            <person name="Calhoun S."/>
            <person name="Haridas S."/>
            <person name="Kuo A."/>
            <person name="Mondo S."/>
            <person name="Pangilinan J."/>
            <person name="Riley R."/>
            <person name="LaButti K."/>
            <person name="Andreopoulos B."/>
            <person name="Lipzen A."/>
            <person name="Chen C."/>
            <person name="Yan M."/>
            <person name="Daum C."/>
            <person name="Ng V."/>
            <person name="Clum A."/>
            <person name="Steindorff A."/>
            <person name="Ohm R.A."/>
            <person name="Martin F."/>
            <person name="Silar P."/>
            <person name="Natvig D.O."/>
            <person name="Lalanne C."/>
            <person name="Gautier V."/>
            <person name="Ament-Velasquez S.L."/>
            <person name="Kruys A."/>
            <person name="Hutchinson M.I."/>
            <person name="Powell A.J."/>
            <person name="Barry K."/>
            <person name="Miller A.N."/>
            <person name="Grigoriev I.V."/>
            <person name="Debuchy R."/>
            <person name="Gladieux P."/>
            <person name="Hiltunen Thoren M."/>
            <person name="Johannesson H."/>
        </authorList>
    </citation>
    <scope>NUCLEOTIDE SEQUENCE</scope>
    <source>
        <strain evidence="3">CBS 315.58</strain>
    </source>
</reference>
<dbReference type="AlphaFoldDB" id="A0AAN6XAE5"/>
<sequence length="1146" mass="127606">MNNPPDGVSRDSRLGVQSLVPLPKNFQQTPDIAPRTSSMTPQSRDSANAATWNRVTNFVKGAKKKSSSKTSGNVDKKAVKTATKDLRSNPDIISQLPDEVLENLPEEVLNGVIPPDRLHYLPESVLGRVSPSRLVQIPHLAVVAKQHPGKLVVILNSAPVLVDTLGKDAISVLGKLESISFITLPEQVQRKFAEFFPKTYNKILAETQDTPPSQPPRPGANNDSSGYPSPGEAQPPPAQATQSSSTQPLSTELAPYIPPLSVPQGSRATSSFSQDTFSHLDATFQGTWSSSGSTAAMHQTPSIVPVLRSSSYPQPSPYEQAANDPMSLSNPGSFSSSNGFSPPPNTFNHQQTYNTARTFNPTSAYSPANTYSGSGSFGSAAPFGPMRYQTPTPQLQSGPPAQPSGSPASQPGAPSRPSSPLGYSSSASPAYINLPNSWNPANGPQPLHHPELKPLPGIPGAGFEAQSFRARQSSLPQNLQDQREAVLPIQGPDSSDLQTLQSDNAAQGGSATTHSQEAMIQEWELQVESWSKEKSALEQREKTLEQRVAALEADLAAEKERLEGKIKSIGRLEGERDRLQNEKQGVELEKQRLMAEKDVVEAEKEKLKDKQTKRENIIDNYLRVKKWKGLKHPKGHFDMIVDFCDEQVKSVQALEDTVAKLKLENQGLAKKMQNHNNLILERNDWYNKFTGLEAQLKGINDEHQKRLDDENRRYQQQLEDDRKLHQQQLQAERNKHQSENTELRNRLDNHEARHNSATEKLRTVLQTEIDTLLREKDEMQEQHQKQYDGYGRELKRLRGEHEAKLEQQNITHQAELKALADHCQQLLDNVGYQYEVNKQQEVKVLENKVRLLESSLVDNSDDYRPATDDHLQVDFDQINLDIGKVTHNLPSVDFFQISHLDPSGFLEREGRDQLRFLLQSIIWGDLKSGFFSSPFGLGALGPRDGKRRLLELWIAYRKLLGNGKSDVQLPIGEYDMPDVEKGYIEFLRQDKETNKWRSSTFQAVMAALLPKKGKENSALTEYLSSPFFQNRNHVLDSILTTLRRICGGGIPQAIEQTVQGMVFKASELALQFGMQRAELGLDMPERNALVPIGQAFVICYDNDAEHGMQKSVFLGVSPTCYKTVDGRNDITTTKVISPGHIYPYSH</sequence>
<organism evidence="3 4">
    <name type="scientific">Triangularia verruculosa</name>
    <dbReference type="NCBI Taxonomy" id="2587418"/>
    <lineage>
        <taxon>Eukaryota</taxon>
        <taxon>Fungi</taxon>
        <taxon>Dikarya</taxon>
        <taxon>Ascomycota</taxon>
        <taxon>Pezizomycotina</taxon>
        <taxon>Sordariomycetes</taxon>
        <taxon>Sordariomycetidae</taxon>
        <taxon>Sordariales</taxon>
        <taxon>Podosporaceae</taxon>
        <taxon>Triangularia</taxon>
    </lineage>
</organism>
<feature type="region of interest" description="Disordered" evidence="2">
    <location>
        <begin position="719"/>
        <end position="743"/>
    </location>
</feature>
<gene>
    <name evidence="3" type="ORF">QBC40DRAFT_267902</name>
</gene>
<keyword evidence="1" id="KW-0175">Coiled coil</keyword>
<feature type="region of interest" description="Disordered" evidence="2">
    <location>
        <begin position="307"/>
        <end position="351"/>
    </location>
</feature>
<feature type="compositionally biased region" description="Polar residues" evidence="2">
    <location>
        <begin position="492"/>
        <end position="516"/>
    </location>
</feature>
<feature type="compositionally biased region" description="Polar residues" evidence="2">
    <location>
        <begin position="263"/>
        <end position="273"/>
    </location>
</feature>
<keyword evidence="4" id="KW-1185">Reference proteome</keyword>
<feature type="region of interest" description="Disordered" evidence="2">
    <location>
        <begin position="206"/>
        <end position="273"/>
    </location>
</feature>
<accession>A0AAN6XAE5</accession>
<feature type="region of interest" description="Disordered" evidence="2">
    <location>
        <begin position="489"/>
        <end position="516"/>
    </location>
</feature>
<feature type="region of interest" description="Disordered" evidence="2">
    <location>
        <begin position="382"/>
        <end position="462"/>
    </location>
</feature>
<evidence type="ECO:0000313" key="4">
    <source>
        <dbReference type="Proteomes" id="UP001303160"/>
    </source>
</evidence>
<evidence type="ECO:0000256" key="1">
    <source>
        <dbReference type="SAM" id="Coils"/>
    </source>
</evidence>
<reference evidence="3" key="2">
    <citation type="submission" date="2023-05" db="EMBL/GenBank/DDBJ databases">
        <authorList>
            <consortium name="Lawrence Berkeley National Laboratory"/>
            <person name="Steindorff A."/>
            <person name="Hensen N."/>
            <person name="Bonometti L."/>
            <person name="Westerberg I."/>
            <person name="Brannstrom I.O."/>
            <person name="Guillou S."/>
            <person name="Cros-Aarteil S."/>
            <person name="Calhoun S."/>
            <person name="Haridas S."/>
            <person name="Kuo A."/>
            <person name="Mondo S."/>
            <person name="Pangilinan J."/>
            <person name="Riley R."/>
            <person name="Labutti K."/>
            <person name="Andreopoulos B."/>
            <person name="Lipzen A."/>
            <person name="Chen C."/>
            <person name="Yanf M."/>
            <person name="Daum C."/>
            <person name="Ng V."/>
            <person name="Clum A."/>
            <person name="Ohm R."/>
            <person name="Martin F."/>
            <person name="Silar P."/>
            <person name="Natvig D."/>
            <person name="Lalanne C."/>
            <person name="Gautier V."/>
            <person name="Ament-Velasquez S.L."/>
            <person name="Kruys A."/>
            <person name="Hutchinson M.I."/>
            <person name="Powell A.J."/>
            <person name="Barry K."/>
            <person name="Miller A.N."/>
            <person name="Grigoriev I.V."/>
            <person name="Debuchy R."/>
            <person name="Gladieux P."/>
            <person name="Thoren M.H."/>
            <person name="Johannesson H."/>
        </authorList>
    </citation>
    <scope>NUCLEOTIDE SEQUENCE</scope>
    <source>
        <strain evidence="3">CBS 315.58</strain>
    </source>
</reference>
<feature type="compositionally biased region" description="Low complexity" evidence="2">
    <location>
        <begin position="329"/>
        <end position="340"/>
    </location>
</feature>
<feature type="compositionally biased region" description="Polar residues" evidence="2">
    <location>
        <begin position="25"/>
        <end position="56"/>
    </location>
</feature>
<dbReference type="Proteomes" id="UP001303160">
    <property type="component" value="Unassembled WGS sequence"/>
</dbReference>
<name>A0AAN6XAE5_9PEZI</name>
<dbReference type="PANTHER" id="PTHR45615:SF80">
    <property type="entry name" value="GRIP DOMAIN-CONTAINING PROTEIN"/>
    <property type="match status" value="1"/>
</dbReference>
<feature type="region of interest" description="Disordered" evidence="2">
    <location>
        <begin position="1"/>
        <end position="82"/>
    </location>
</feature>
<proteinExistence type="predicted"/>